<dbReference type="InterPro" id="IPR029058">
    <property type="entry name" value="AB_hydrolase_fold"/>
</dbReference>
<dbReference type="RefSeq" id="WP_034827263.1">
    <property type="nucleotide sequence ID" value="NZ_AWFA01000029.1"/>
</dbReference>
<reference evidence="3 4" key="1">
    <citation type="submission" date="2013-04" db="EMBL/GenBank/DDBJ databases">
        <title>Hyphomonas sp. T24B3 Genome Sequencing.</title>
        <authorList>
            <person name="Lai Q."/>
            <person name="Shao Z."/>
        </authorList>
    </citation>
    <scope>NUCLEOTIDE SEQUENCE [LARGE SCALE GENOMIC DNA]</scope>
    <source>
        <strain evidence="3 4">T24B3</strain>
    </source>
</reference>
<keyword evidence="4" id="KW-1185">Reference proteome</keyword>
<accession>A0A062TR92</accession>
<dbReference type="Gene3D" id="3.40.50.1820">
    <property type="entry name" value="alpha/beta hydrolase"/>
    <property type="match status" value="1"/>
</dbReference>
<evidence type="ECO:0000259" key="2">
    <source>
        <dbReference type="Pfam" id="PF00561"/>
    </source>
</evidence>
<dbReference type="EMBL" id="AWFB01000031">
    <property type="protein sequence ID" value="RAN32609.1"/>
    <property type="molecule type" value="Genomic_DNA"/>
</dbReference>
<dbReference type="SUPFAM" id="SSF53474">
    <property type="entry name" value="alpha/beta-Hydrolases"/>
    <property type="match status" value="1"/>
</dbReference>
<dbReference type="eggNOG" id="COG0596">
    <property type="taxonomic scope" value="Bacteria"/>
</dbReference>
<dbReference type="PRINTS" id="PR00412">
    <property type="entry name" value="EPOXHYDRLASE"/>
</dbReference>
<dbReference type="InterPro" id="IPR000073">
    <property type="entry name" value="AB_hydrolase_1"/>
</dbReference>
<dbReference type="OrthoDB" id="9804723at2"/>
<organism evidence="3 4">
    <name type="scientific">Hyphomonas pacifica</name>
    <dbReference type="NCBI Taxonomy" id="1280941"/>
    <lineage>
        <taxon>Bacteria</taxon>
        <taxon>Pseudomonadati</taxon>
        <taxon>Pseudomonadota</taxon>
        <taxon>Alphaproteobacteria</taxon>
        <taxon>Hyphomonadales</taxon>
        <taxon>Hyphomonadaceae</taxon>
        <taxon>Hyphomonas</taxon>
    </lineage>
</organism>
<evidence type="ECO:0000256" key="1">
    <source>
        <dbReference type="ARBA" id="ARBA00022801"/>
    </source>
</evidence>
<dbReference type="PANTHER" id="PTHR43329">
    <property type="entry name" value="EPOXIDE HYDROLASE"/>
    <property type="match status" value="1"/>
</dbReference>
<comment type="caution">
    <text evidence="3">The sequence shown here is derived from an EMBL/GenBank/DDBJ whole genome shotgun (WGS) entry which is preliminary data.</text>
</comment>
<dbReference type="GO" id="GO:0016787">
    <property type="term" value="F:hydrolase activity"/>
    <property type="evidence" value="ECO:0007669"/>
    <property type="project" value="UniProtKB-KW"/>
</dbReference>
<gene>
    <name evidence="3" type="ORF">HY3_14885</name>
</gene>
<protein>
    <recommendedName>
        <fullName evidence="2">AB hydrolase-1 domain-containing protein</fullName>
    </recommendedName>
</protein>
<dbReference type="Pfam" id="PF00561">
    <property type="entry name" value="Abhydrolase_1"/>
    <property type="match status" value="1"/>
</dbReference>
<evidence type="ECO:0000313" key="4">
    <source>
        <dbReference type="Proteomes" id="UP000249123"/>
    </source>
</evidence>
<proteinExistence type="predicted"/>
<dbReference type="STRING" id="1280941.HY2_14405"/>
<name>A0A062TR92_9PROT</name>
<dbReference type="Proteomes" id="UP000249123">
    <property type="component" value="Unassembled WGS sequence"/>
</dbReference>
<dbReference type="AlphaFoldDB" id="A0A062TR92"/>
<feature type="domain" description="AB hydrolase-1" evidence="2">
    <location>
        <begin position="24"/>
        <end position="216"/>
    </location>
</feature>
<sequence>MSPDLRLIETNGIRLRVATAGEGPLVILVHGFPESWYSWRHQIKALSEAGYRVAAPDVRGYGGSDRPYTVEDYDMENLTGDIAGLAEALSPGEQAVVVGHDWGAPLAWNTVRLHRDKFRAVAGLSVPYTPPGEVVFIDAVRKFFTERGLFFYQIYFQDQGPPEAELEADPAETIRKFYYAISGDAPDGTWPTDKKHGDTLLHRLPEPDMPLPWLTEEDVAYYDRQFRKSGFRGPLNRYRNWHRDHAYLTSHPSSPVIAQPSLFIGGTRDLVLKMYPGDMVAAMKKSLGDLRGATLLEGAGHWTQQERPEEVNRLLIEWLNSL</sequence>
<dbReference type="InterPro" id="IPR000639">
    <property type="entry name" value="Epox_hydrolase-like"/>
</dbReference>
<evidence type="ECO:0000313" key="3">
    <source>
        <dbReference type="EMBL" id="RAN32609.1"/>
    </source>
</evidence>
<keyword evidence="1" id="KW-0378">Hydrolase</keyword>